<dbReference type="PANTHER" id="PTHR13847">
    <property type="entry name" value="SARCOSINE DEHYDROGENASE-RELATED"/>
    <property type="match status" value="1"/>
</dbReference>
<dbReference type="InterPro" id="IPR036188">
    <property type="entry name" value="FAD/NAD-bd_sf"/>
</dbReference>
<protein>
    <submittedName>
        <fullName evidence="3">FAD-dependent oxidoreductase</fullName>
    </submittedName>
</protein>
<dbReference type="Gene3D" id="3.50.50.60">
    <property type="entry name" value="FAD/NAD(P)-binding domain"/>
    <property type="match status" value="1"/>
</dbReference>
<dbReference type="InterPro" id="IPR006076">
    <property type="entry name" value="FAD-dep_OxRdtase"/>
</dbReference>
<keyword evidence="4" id="KW-1185">Reference proteome</keyword>
<keyword evidence="1" id="KW-0560">Oxidoreductase</keyword>
<organism evidence="3 4">
    <name type="scientific">Nocardioides luteus</name>
    <dbReference type="NCBI Taxonomy" id="1844"/>
    <lineage>
        <taxon>Bacteria</taxon>
        <taxon>Bacillati</taxon>
        <taxon>Actinomycetota</taxon>
        <taxon>Actinomycetes</taxon>
        <taxon>Propionibacteriales</taxon>
        <taxon>Nocardioidaceae</taxon>
        <taxon>Nocardioides</taxon>
    </lineage>
</organism>
<dbReference type="Gene3D" id="3.30.9.10">
    <property type="entry name" value="D-Amino Acid Oxidase, subunit A, domain 2"/>
    <property type="match status" value="1"/>
</dbReference>
<evidence type="ECO:0000259" key="2">
    <source>
        <dbReference type="Pfam" id="PF01266"/>
    </source>
</evidence>
<dbReference type="EMBL" id="BSEL01000004">
    <property type="protein sequence ID" value="GLJ67875.1"/>
    <property type="molecule type" value="Genomic_DNA"/>
</dbReference>
<dbReference type="SUPFAM" id="SSF51905">
    <property type="entry name" value="FAD/NAD(P)-binding domain"/>
    <property type="match status" value="1"/>
</dbReference>
<proteinExistence type="predicted"/>
<feature type="domain" description="FAD dependent oxidoreductase" evidence="2">
    <location>
        <begin position="13"/>
        <end position="394"/>
    </location>
</feature>
<accession>A0ABQ5SW61</accession>
<sequence length="442" mass="47624">MPENLSAADLTADAVVVGSGVIGSAVAYELARGGRDVIVLDKGAGAGYGSTSASSAVIRFLYSTYDTTATAWEAKFMWERWAEHLDLDPAEVPLARFHRTGALHLDVPIVPTEASRERLAAVGVPFTYLGPEEISARFPHIDVGAYWPNKPITDDAFWADATATLGAIYTPDAGYMDDPRLAADNLAEAARRRGARTVYRAEVVAAERVGDVWRLGLADGRRVEAPVVVNAAGPWSAGFNRLAGVGEEFTIGVRPLRQEVHQVTQPAGYGTDEEPGAAVFDIDLGTYMRPGPAGAWVVGGTEPECDPFEWLETPDEVNAHVTRERYDAQVTRAARRLPELRVPNQPSGVVGVYDVADDWTPIYDRTDADGFYVAMGTSGNQFKNAPIAGRFLAAIVSAVEEGHDHDTDPVVYTGDHTGLKIDLSAFSRKRPVNQATTRTVLG</sequence>
<dbReference type="Pfam" id="PF01266">
    <property type="entry name" value="DAO"/>
    <property type="match status" value="1"/>
</dbReference>
<comment type="caution">
    <text evidence="3">The sequence shown here is derived from an EMBL/GenBank/DDBJ whole genome shotgun (WGS) entry which is preliminary data.</text>
</comment>
<dbReference type="RefSeq" id="WP_229787545.1">
    <property type="nucleotide sequence ID" value="NZ_BMRK01000005.1"/>
</dbReference>
<dbReference type="PANTHER" id="PTHR13847:SF287">
    <property type="entry name" value="FAD-DEPENDENT OXIDOREDUCTASE DOMAIN-CONTAINING PROTEIN 1"/>
    <property type="match status" value="1"/>
</dbReference>
<dbReference type="Proteomes" id="UP001142292">
    <property type="component" value="Unassembled WGS sequence"/>
</dbReference>
<name>A0ABQ5SW61_9ACTN</name>
<reference evidence="3" key="2">
    <citation type="submission" date="2023-01" db="EMBL/GenBank/DDBJ databases">
        <authorList>
            <person name="Sun Q."/>
            <person name="Evtushenko L."/>
        </authorList>
    </citation>
    <scope>NUCLEOTIDE SEQUENCE</scope>
    <source>
        <strain evidence="3">VKM Ac-1246</strain>
    </source>
</reference>
<evidence type="ECO:0000256" key="1">
    <source>
        <dbReference type="ARBA" id="ARBA00023002"/>
    </source>
</evidence>
<evidence type="ECO:0000313" key="3">
    <source>
        <dbReference type="EMBL" id="GLJ67875.1"/>
    </source>
</evidence>
<reference evidence="3" key="1">
    <citation type="journal article" date="2014" name="Int. J. Syst. Evol. Microbiol.">
        <title>Complete genome of a new Firmicutes species belonging to the dominant human colonic microbiota ('Ruminococcus bicirculans') reveals two chromosomes and a selective capacity to utilize plant glucans.</title>
        <authorList>
            <consortium name="NISC Comparative Sequencing Program"/>
            <person name="Wegmann U."/>
            <person name="Louis P."/>
            <person name="Goesmann A."/>
            <person name="Henrissat B."/>
            <person name="Duncan S.H."/>
            <person name="Flint H.J."/>
        </authorList>
    </citation>
    <scope>NUCLEOTIDE SEQUENCE</scope>
    <source>
        <strain evidence="3">VKM Ac-1246</strain>
    </source>
</reference>
<gene>
    <name evidence="3" type="ORF">GCM10017579_19110</name>
</gene>
<evidence type="ECO:0000313" key="4">
    <source>
        <dbReference type="Proteomes" id="UP001142292"/>
    </source>
</evidence>